<dbReference type="AlphaFoldDB" id="A0AAV1M4H6"/>
<dbReference type="InterPro" id="IPR036397">
    <property type="entry name" value="RNaseH_sf"/>
</dbReference>
<gene>
    <name evidence="1" type="ORF">PARMNEM_LOCUS19917</name>
</gene>
<sequence>MAKIHKLRFELLDHPPYSSDLAPRDLFYFTCLKISLGGQRFSSNEEAITYVNNYFAGKNAEYYLDGLEQDRWEHRWEKCVEVQGDYVQK</sequence>
<organism evidence="1 2">
    <name type="scientific">Parnassius mnemosyne</name>
    <name type="common">clouded apollo</name>
    <dbReference type="NCBI Taxonomy" id="213953"/>
    <lineage>
        <taxon>Eukaryota</taxon>
        <taxon>Metazoa</taxon>
        <taxon>Ecdysozoa</taxon>
        <taxon>Arthropoda</taxon>
        <taxon>Hexapoda</taxon>
        <taxon>Insecta</taxon>
        <taxon>Pterygota</taxon>
        <taxon>Neoptera</taxon>
        <taxon>Endopterygota</taxon>
        <taxon>Lepidoptera</taxon>
        <taxon>Glossata</taxon>
        <taxon>Ditrysia</taxon>
        <taxon>Papilionoidea</taxon>
        <taxon>Papilionidae</taxon>
        <taxon>Parnassiinae</taxon>
        <taxon>Parnassini</taxon>
        <taxon>Parnassius</taxon>
        <taxon>Driopa</taxon>
    </lineage>
</organism>
<accession>A0AAV1M4H6</accession>
<comment type="caution">
    <text evidence="1">The sequence shown here is derived from an EMBL/GenBank/DDBJ whole genome shotgun (WGS) entry which is preliminary data.</text>
</comment>
<evidence type="ECO:0000313" key="2">
    <source>
        <dbReference type="Proteomes" id="UP001314205"/>
    </source>
</evidence>
<dbReference type="PANTHER" id="PTHR46060:SF1">
    <property type="entry name" value="MARINER MOS1 TRANSPOSASE-LIKE PROTEIN"/>
    <property type="match status" value="1"/>
</dbReference>
<proteinExistence type="predicted"/>
<evidence type="ECO:0000313" key="1">
    <source>
        <dbReference type="EMBL" id="CAK1601254.1"/>
    </source>
</evidence>
<protein>
    <recommendedName>
        <fullName evidence="3">Histone-lysine N-methyltransferase SETMAR</fullName>
    </recommendedName>
</protein>
<name>A0AAV1M4H6_9NEOP</name>
<dbReference type="InterPro" id="IPR052709">
    <property type="entry name" value="Transposase-MT_Hybrid"/>
</dbReference>
<dbReference type="Gene3D" id="3.30.420.10">
    <property type="entry name" value="Ribonuclease H-like superfamily/Ribonuclease H"/>
    <property type="match status" value="1"/>
</dbReference>
<dbReference type="GO" id="GO:0003676">
    <property type="term" value="F:nucleic acid binding"/>
    <property type="evidence" value="ECO:0007669"/>
    <property type="project" value="InterPro"/>
</dbReference>
<dbReference type="PANTHER" id="PTHR46060">
    <property type="entry name" value="MARINER MOS1 TRANSPOSASE-LIKE PROTEIN"/>
    <property type="match status" value="1"/>
</dbReference>
<evidence type="ECO:0008006" key="3">
    <source>
        <dbReference type="Google" id="ProtNLM"/>
    </source>
</evidence>
<dbReference type="Proteomes" id="UP001314205">
    <property type="component" value="Unassembled WGS sequence"/>
</dbReference>
<reference evidence="1 2" key="1">
    <citation type="submission" date="2023-11" db="EMBL/GenBank/DDBJ databases">
        <authorList>
            <person name="Hedman E."/>
            <person name="Englund M."/>
            <person name="Stromberg M."/>
            <person name="Nyberg Akerstrom W."/>
            <person name="Nylinder S."/>
            <person name="Jareborg N."/>
            <person name="Kallberg Y."/>
            <person name="Kronander E."/>
        </authorList>
    </citation>
    <scope>NUCLEOTIDE SEQUENCE [LARGE SCALE GENOMIC DNA]</scope>
</reference>
<keyword evidence="2" id="KW-1185">Reference proteome</keyword>
<dbReference type="EMBL" id="CAVLGL010000126">
    <property type="protein sequence ID" value="CAK1601254.1"/>
    <property type="molecule type" value="Genomic_DNA"/>
</dbReference>